<accession>A0A6L5BWM8</accession>
<dbReference type="InterPro" id="IPR013783">
    <property type="entry name" value="Ig-like_fold"/>
</dbReference>
<evidence type="ECO:0000313" key="4">
    <source>
        <dbReference type="Proteomes" id="UP000475265"/>
    </source>
</evidence>
<keyword evidence="2" id="KW-0732">Signal</keyword>
<feature type="region of interest" description="Disordered" evidence="1">
    <location>
        <begin position="491"/>
        <end position="511"/>
    </location>
</feature>
<proteinExistence type="predicted"/>
<comment type="caution">
    <text evidence="3">The sequence shown here is derived from an EMBL/GenBank/DDBJ whole genome shotgun (WGS) entry which is preliminary data.</text>
</comment>
<feature type="chain" id="PRO_5026843310" evidence="2">
    <location>
        <begin position="24"/>
        <end position="588"/>
    </location>
</feature>
<dbReference type="AlphaFoldDB" id="A0A6L5BWM8"/>
<organism evidence="3 4">
    <name type="scientific">Pseudomonas frederiksbergensis</name>
    <dbReference type="NCBI Taxonomy" id="104087"/>
    <lineage>
        <taxon>Bacteria</taxon>
        <taxon>Pseudomonadati</taxon>
        <taxon>Pseudomonadota</taxon>
        <taxon>Gammaproteobacteria</taxon>
        <taxon>Pseudomonadales</taxon>
        <taxon>Pseudomonadaceae</taxon>
        <taxon>Pseudomonas</taxon>
    </lineage>
</organism>
<evidence type="ECO:0000256" key="2">
    <source>
        <dbReference type="SAM" id="SignalP"/>
    </source>
</evidence>
<reference evidence="3 4" key="1">
    <citation type="submission" date="2019-12" db="EMBL/GenBank/DDBJ databases">
        <title>Endophytic bacteria associated with Panax ginseng seedlings.</title>
        <authorList>
            <person name="Park J.M."/>
            <person name="Shin R."/>
            <person name="Jo S.H."/>
        </authorList>
    </citation>
    <scope>NUCLEOTIDE SEQUENCE [LARGE SCALE GENOMIC DNA]</scope>
    <source>
        <strain evidence="3 4">PgKB32</strain>
    </source>
</reference>
<dbReference type="EMBL" id="JAAAXX010000001">
    <property type="protein sequence ID" value="KAF2392999.1"/>
    <property type="molecule type" value="Genomic_DNA"/>
</dbReference>
<protein>
    <submittedName>
        <fullName evidence="3">Uncharacterized protein</fullName>
    </submittedName>
</protein>
<dbReference type="PROSITE" id="PS51257">
    <property type="entry name" value="PROKAR_LIPOPROTEIN"/>
    <property type="match status" value="1"/>
</dbReference>
<feature type="signal peptide" evidence="2">
    <location>
        <begin position="1"/>
        <end position="23"/>
    </location>
</feature>
<evidence type="ECO:0000256" key="1">
    <source>
        <dbReference type="SAM" id="MobiDB-lite"/>
    </source>
</evidence>
<gene>
    <name evidence="3" type="ORF">FX983_00960</name>
</gene>
<name>A0A6L5BWM8_9PSED</name>
<sequence length="588" mass="63010">MNKTRYLPLIVLAASLAACTAQNLSTTTSPEQRSDAVITNTPLPQAGVNQRPVTGVKTALLVAAHWQGDRELDMQQLYDSSFSANPRSLSDYLLKASGGKLILRGTTITARFTDPVPPEGYDGEMADAEKAARAQGYEPDQYDYFFVVHDDGVGGAQASMPGRDIVIREQPYAGHFLWAHEFGHNLGFSHEPKFAGGNGGTFDTYVNCPSNGTDVVAPLGCSVKRYGDSGDPVQGSRSIQSLFPANYRWYAGWLDASQMALISRSGLYRIGALGGPGPQLYLINRGSTSANDPEQIALEFRQPVPPYDNFAPTDNRVTGVWIRYTSMGNRVDNVQVDGTPLTASTDDPTLQPGRTLTDVSAKLKIHVCSADTKGATVAVAVNNEALPTCTPALNIAWVLKPSSQQQVGYRPFVSGTGPSGTTVIIETARPSGEREVVGTAIVRADGSWSAQIDHDLSPGPQRLSVHLTNPGSPDGIRLNSPLFTVINTPEQPVMQTPQPDQTTSRYPSFSGSGLPGATVNVELEANGLPIGLVASAVVDQDGHWSAQSSILFRRGSYTVTFYQRNGDKQSPGFATRTFQVVDAAPHNQ</sequence>
<dbReference type="Proteomes" id="UP000475265">
    <property type="component" value="Unassembled WGS sequence"/>
</dbReference>
<dbReference type="Gene3D" id="2.60.40.10">
    <property type="entry name" value="Immunoglobulins"/>
    <property type="match status" value="1"/>
</dbReference>
<evidence type="ECO:0000313" key="3">
    <source>
        <dbReference type="EMBL" id="KAF2392999.1"/>
    </source>
</evidence>
<dbReference type="SUPFAM" id="SSF55486">
    <property type="entry name" value="Metalloproteases ('zincins'), catalytic domain"/>
    <property type="match status" value="1"/>
</dbReference>